<feature type="compositionally biased region" description="Gly residues" evidence="1">
    <location>
        <begin position="105"/>
        <end position="116"/>
    </location>
</feature>
<dbReference type="AlphaFoldDB" id="V4GTD5"/>
<feature type="compositionally biased region" description="Low complexity" evidence="1">
    <location>
        <begin position="117"/>
        <end position="147"/>
    </location>
</feature>
<keyword evidence="3" id="KW-1185">Reference proteome</keyword>
<dbReference type="OrthoDB" id="170048at2157"/>
<dbReference type="eggNOG" id="arCOG08187">
    <property type="taxonomic scope" value="Archaea"/>
</dbReference>
<name>V4GTD5_9EURY</name>
<protein>
    <submittedName>
        <fullName evidence="2">Uncharacterized protein</fullName>
    </submittedName>
</protein>
<evidence type="ECO:0000256" key="1">
    <source>
        <dbReference type="SAM" id="MobiDB-lite"/>
    </source>
</evidence>
<comment type="caution">
    <text evidence="2">The sequence shown here is derived from an EMBL/GenBank/DDBJ whole genome shotgun (WGS) entry which is preliminary data.</text>
</comment>
<sequence>MSELPNGQATIVYEDPDEGKTEVTVKNNQVVYVRDHWAVKSGTDDEGNDVMKQIPTKRVHYVERNVQQFEEEINTVRHRVESLADELRQKLPMDIGQSGQSSGSGSQGGSSSGSGSKGSSSSGSGSQGSSSSGNQDQSSQSESGSGR</sequence>
<reference evidence="2 3" key="1">
    <citation type="journal article" date="2013" name="Genome Announc.">
        <title>Draft Genome Sequence of 'Candidatus Halobonum tyrrellensis' Strain G22, Isolated from the Hypersaline Waters of Lake Tyrrell, Australia.</title>
        <authorList>
            <person name="Ugalde J.A."/>
            <person name="Narasingarao P."/>
            <person name="Kuo S."/>
            <person name="Podell S."/>
            <person name="Allen E.E."/>
        </authorList>
    </citation>
    <scope>NUCLEOTIDE SEQUENCE [LARGE SCALE GENOMIC DNA]</scope>
    <source>
        <strain evidence="2 3">G22</strain>
    </source>
</reference>
<gene>
    <name evidence="2" type="ORF">K933_09492</name>
</gene>
<dbReference type="Proteomes" id="UP000017840">
    <property type="component" value="Unassembled WGS sequence"/>
</dbReference>
<dbReference type="PATRIC" id="fig|1324957.4.peg.1933"/>
<evidence type="ECO:0000313" key="2">
    <source>
        <dbReference type="EMBL" id="ESP88346.1"/>
    </source>
</evidence>
<evidence type="ECO:0000313" key="3">
    <source>
        <dbReference type="Proteomes" id="UP000017840"/>
    </source>
</evidence>
<dbReference type="RefSeq" id="WP_023394483.1">
    <property type="nucleotide sequence ID" value="NZ_ASGZ01000029.1"/>
</dbReference>
<feature type="region of interest" description="Disordered" evidence="1">
    <location>
        <begin position="1"/>
        <end position="20"/>
    </location>
</feature>
<proteinExistence type="predicted"/>
<feature type="region of interest" description="Disordered" evidence="1">
    <location>
        <begin position="84"/>
        <end position="147"/>
    </location>
</feature>
<accession>V4GTD5</accession>
<organism evidence="2 3">
    <name type="scientific">Candidatus Halobonum tyrrellensis G22</name>
    <dbReference type="NCBI Taxonomy" id="1324957"/>
    <lineage>
        <taxon>Archaea</taxon>
        <taxon>Methanobacteriati</taxon>
        <taxon>Methanobacteriota</taxon>
        <taxon>Stenosarchaea group</taxon>
        <taxon>Halobacteria</taxon>
        <taxon>Halobacteriales</taxon>
        <taxon>Haloferacaceae</taxon>
        <taxon>Candidatus Halobonum</taxon>
    </lineage>
</organism>
<dbReference type="EMBL" id="ASGZ01000029">
    <property type="protein sequence ID" value="ESP88346.1"/>
    <property type="molecule type" value="Genomic_DNA"/>
</dbReference>